<proteinExistence type="predicted"/>
<comment type="caution">
    <text evidence="1">The sequence shown here is derived from an EMBL/GenBank/DDBJ whole genome shotgun (WGS) entry which is preliminary data.</text>
</comment>
<sequence length="62" mass="6897">MLVRNISRMTGIPATERVLHRYNIITAKKLPGKTGTILGYDGVQHVYAAPGMHSARHVLEKK</sequence>
<evidence type="ECO:0000313" key="2">
    <source>
        <dbReference type="Proteomes" id="UP000680038"/>
    </source>
</evidence>
<keyword evidence="2" id="KW-1185">Reference proteome</keyword>
<dbReference type="Proteomes" id="UP000680038">
    <property type="component" value="Unassembled WGS sequence"/>
</dbReference>
<evidence type="ECO:0000313" key="1">
    <source>
        <dbReference type="EMBL" id="CAG5000167.1"/>
    </source>
</evidence>
<dbReference type="AlphaFoldDB" id="A0A916JBJ5"/>
<dbReference type="EMBL" id="CAJRAF010000002">
    <property type="protein sequence ID" value="CAG5000167.1"/>
    <property type="molecule type" value="Genomic_DNA"/>
</dbReference>
<organism evidence="1 2">
    <name type="scientific">Dyadobacter helix</name>
    <dbReference type="NCBI Taxonomy" id="2822344"/>
    <lineage>
        <taxon>Bacteria</taxon>
        <taxon>Pseudomonadati</taxon>
        <taxon>Bacteroidota</taxon>
        <taxon>Cytophagia</taxon>
        <taxon>Cytophagales</taxon>
        <taxon>Spirosomataceae</taxon>
        <taxon>Dyadobacter</taxon>
    </lineage>
</organism>
<accession>A0A916JBJ5</accession>
<gene>
    <name evidence="1" type="ORF">DYBT9275_02407</name>
</gene>
<protein>
    <submittedName>
        <fullName evidence="1">Uncharacterized protein</fullName>
    </submittedName>
</protein>
<reference evidence="1" key="1">
    <citation type="submission" date="2021-04" db="EMBL/GenBank/DDBJ databases">
        <authorList>
            <person name="Rodrigo-Torres L."/>
            <person name="Arahal R. D."/>
            <person name="Lucena T."/>
        </authorList>
    </citation>
    <scope>NUCLEOTIDE SEQUENCE</scope>
    <source>
        <strain evidence="1">CECT 9275</strain>
    </source>
</reference>
<name>A0A916JBJ5_9BACT</name>